<dbReference type="GO" id="GO:0051213">
    <property type="term" value="F:dioxygenase activity"/>
    <property type="evidence" value="ECO:0007669"/>
    <property type="project" value="UniProtKB-KW"/>
</dbReference>
<dbReference type="EMBL" id="OCNE01000004">
    <property type="protein sequence ID" value="SOD62152.1"/>
    <property type="molecule type" value="Genomic_DNA"/>
</dbReference>
<dbReference type="Gene3D" id="2.60.120.620">
    <property type="entry name" value="q2cbj1_9rhob like domain"/>
    <property type="match status" value="1"/>
</dbReference>
<dbReference type="Pfam" id="PF13640">
    <property type="entry name" value="2OG-FeII_Oxy_3"/>
    <property type="match status" value="1"/>
</dbReference>
<proteinExistence type="predicted"/>
<gene>
    <name evidence="5" type="ORF">SAMN06297387_104322</name>
</gene>
<evidence type="ECO:0000256" key="3">
    <source>
        <dbReference type="ARBA" id="ARBA00023002"/>
    </source>
</evidence>
<evidence type="ECO:0000259" key="4">
    <source>
        <dbReference type="SMART" id="SM00702"/>
    </source>
</evidence>
<dbReference type="InterPro" id="IPR006620">
    <property type="entry name" value="Pro_4_hyd_alph"/>
</dbReference>
<keyword evidence="2" id="KW-0223">Dioxygenase</keyword>
<dbReference type="Proteomes" id="UP000219072">
    <property type="component" value="Unassembled WGS sequence"/>
</dbReference>
<dbReference type="OrthoDB" id="4299584at2"/>
<evidence type="ECO:0000313" key="5">
    <source>
        <dbReference type="EMBL" id="SOD62152.1"/>
    </source>
</evidence>
<sequence>MQDSAQTTSVMEQRTAAVPDHMGRDAAIAFHGRTIELLTTPPVVQALGQLRPGSDAPATSLPLMPADFTGPLLAELAALPTWATEQWLLTPDDNVQPADADEFAAAAPERRFSRSGCLRDIPKSALGIRAFISAVKSPKVADAFSTAFGEPVSFRSADIARYEADHYLRRHSDTFDDRRFGLVFFLSPGWTAGDGGELVVEAPSGAALTTQPEQGRLAMLRINPGYHHSVCRIRSRSWVRYSIAVHFGTAK</sequence>
<name>A0A286DU16_9ACTN</name>
<dbReference type="AlphaFoldDB" id="A0A286DU16"/>
<keyword evidence="3" id="KW-0560">Oxidoreductase</keyword>
<protein>
    <submittedName>
        <fullName evidence="5">2OG-Fe(II) oxygenase superfamily protein</fullName>
    </submittedName>
</protein>
<evidence type="ECO:0000313" key="6">
    <source>
        <dbReference type="Proteomes" id="UP000219072"/>
    </source>
</evidence>
<comment type="cofactor">
    <cofactor evidence="1">
        <name>L-ascorbate</name>
        <dbReference type="ChEBI" id="CHEBI:38290"/>
    </cofactor>
</comment>
<feature type="domain" description="Prolyl 4-hydroxylase alpha subunit" evidence="4">
    <location>
        <begin position="91"/>
        <end position="248"/>
    </location>
</feature>
<dbReference type="SMART" id="SM00702">
    <property type="entry name" value="P4Hc"/>
    <property type="match status" value="1"/>
</dbReference>
<accession>A0A286DU16</accession>
<reference evidence="5 6" key="1">
    <citation type="submission" date="2017-09" db="EMBL/GenBank/DDBJ databases">
        <authorList>
            <person name="Ehlers B."/>
            <person name="Leendertz F.H."/>
        </authorList>
    </citation>
    <scope>NUCLEOTIDE SEQUENCE [LARGE SCALE GENOMIC DNA]</scope>
    <source>
        <strain evidence="5 6">CGMCC 4.7095</strain>
    </source>
</reference>
<dbReference type="GO" id="GO:0016705">
    <property type="term" value="F:oxidoreductase activity, acting on paired donors, with incorporation or reduction of molecular oxygen"/>
    <property type="evidence" value="ECO:0007669"/>
    <property type="project" value="InterPro"/>
</dbReference>
<dbReference type="GO" id="GO:0031418">
    <property type="term" value="F:L-ascorbic acid binding"/>
    <property type="evidence" value="ECO:0007669"/>
    <property type="project" value="InterPro"/>
</dbReference>
<evidence type="ECO:0000256" key="1">
    <source>
        <dbReference type="ARBA" id="ARBA00001961"/>
    </source>
</evidence>
<evidence type="ECO:0000256" key="2">
    <source>
        <dbReference type="ARBA" id="ARBA00022964"/>
    </source>
</evidence>
<dbReference type="InterPro" id="IPR044862">
    <property type="entry name" value="Pro_4_hyd_alph_FE2OG_OXY"/>
</dbReference>
<dbReference type="GO" id="GO:0005506">
    <property type="term" value="F:iron ion binding"/>
    <property type="evidence" value="ECO:0007669"/>
    <property type="project" value="InterPro"/>
</dbReference>
<keyword evidence="6" id="KW-1185">Reference proteome</keyword>
<dbReference type="RefSeq" id="WP_097230604.1">
    <property type="nucleotide sequence ID" value="NZ_OCNE01000004.1"/>
</dbReference>
<organism evidence="5 6">
    <name type="scientific">Streptomyces zhaozhouensis</name>
    <dbReference type="NCBI Taxonomy" id="1300267"/>
    <lineage>
        <taxon>Bacteria</taxon>
        <taxon>Bacillati</taxon>
        <taxon>Actinomycetota</taxon>
        <taxon>Actinomycetes</taxon>
        <taxon>Kitasatosporales</taxon>
        <taxon>Streptomycetaceae</taxon>
        <taxon>Streptomyces</taxon>
    </lineage>
</organism>